<dbReference type="KEGG" id="rer:RER_22610"/>
<dbReference type="PATRIC" id="fig|234621.6.peg.2763"/>
<evidence type="ECO:0000313" key="2">
    <source>
        <dbReference type="Proteomes" id="UP000002204"/>
    </source>
</evidence>
<evidence type="ECO:0008006" key="3">
    <source>
        <dbReference type="Google" id="ProtNLM"/>
    </source>
</evidence>
<reference evidence="2" key="1">
    <citation type="submission" date="2005-03" db="EMBL/GenBank/DDBJ databases">
        <title>Comparison of the complete genome sequences of Rhodococcus erythropolis PR4 and Rhodococcus opacus B4.</title>
        <authorList>
            <person name="Takarada H."/>
            <person name="Sekine M."/>
            <person name="Hosoyama A."/>
            <person name="Yamada R."/>
            <person name="Fujisawa T."/>
            <person name="Omata S."/>
            <person name="Shimizu A."/>
            <person name="Tsukatani N."/>
            <person name="Tanikawa S."/>
            <person name="Fujita N."/>
            <person name="Harayama S."/>
        </authorList>
    </citation>
    <scope>NUCLEOTIDE SEQUENCE [LARGE SCALE GENOMIC DNA]</scope>
    <source>
        <strain evidence="2">PR4 / NBRC 100887</strain>
    </source>
</reference>
<dbReference type="HOGENOM" id="CLU_1873818_0_0_11"/>
<reference evidence="1 2" key="2">
    <citation type="journal article" date="2006" name="Environ. Microbiol.">
        <title>Sequence analysis of three plasmids harboured in Rhodococcus erythropolis strain PR4.</title>
        <authorList>
            <person name="Sekine M."/>
            <person name="Tanikawa S."/>
            <person name="Omata S."/>
            <person name="Saito M."/>
            <person name="Fujisawa T."/>
            <person name="Tsukatani N."/>
            <person name="Tajima T."/>
            <person name="Sekigawa T."/>
            <person name="Kosugi H."/>
            <person name="Matsuo Y."/>
            <person name="Nishiko R."/>
            <person name="Imamura K."/>
            <person name="Ito M."/>
            <person name="Narita H."/>
            <person name="Tago S."/>
            <person name="Fujita N."/>
            <person name="Harayama S."/>
        </authorList>
    </citation>
    <scope>NUCLEOTIDE SEQUENCE [LARGE SCALE GENOMIC DNA]</scope>
    <source>
        <strain evidence="2">PR4 / NBRC 100887</strain>
    </source>
</reference>
<protein>
    <recommendedName>
        <fullName evidence="3">DUF3168 domain-containing protein</fullName>
    </recommendedName>
</protein>
<organism evidence="1 2">
    <name type="scientific">Rhodococcus erythropolis (strain PR4 / NBRC 100887)</name>
    <dbReference type="NCBI Taxonomy" id="234621"/>
    <lineage>
        <taxon>Bacteria</taxon>
        <taxon>Bacillati</taxon>
        <taxon>Actinomycetota</taxon>
        <taxon>Actinomycetes</taxon>
        <taxon>Mycobacteriales</taxon>
        <taxon>Nocardiaceae</taxon>
        <taxon>Rhodococcus</taxon>
        <taxon>Rhodococcus erythropolis group</taxon>
    </lineage>
</organism>
<dbReference type="EMBL" id="AP008957">
    <property type="protein sequence ID" value="BAH32969.1"/>
    <property type="molecule type" value="Genomic_DNA"/>
</dbReference>
<accession>C0ZX84</accession>
<name>C0ZX84_RHOE4</name>
<gene>
    <name evidence="1" type="ordered locus">RER_22610</name>
</gene>
<dbReference type="RefSeq" id="WP_020907162.1">
    <property type="nucleotide sequence ID" value="NC_012490.1"/>
</dbReference>
<sequence>MTDLIVPASAETVLATLIREQMPAHLDVWVGTETPSPRTNPGHTLKVRVSRTPGGGMASHGQTDHVFALLECWADTEDEADDLAAVVRAIMKSSRSRTVLGCFIRWWKETSGPYRWPDESNQERYQFTGELLLKIG</sequence>
<dbReference type="Proteomes" id="UP000002204">
    <property type="component" value="Chromosome"/>
</dbReference>
<dbReference type="AlphaFoldDB" id="C0ZX84"/>
<evidence type="ECO:0000313" key="1">
    <source>
        <dbReference type="EMBL" id="BAH32969.1"/>
    </source>
</evidence>
<proteinExistence type="predicted"/>